<protein>
    <submittedName>
        <fullName evidence="1">Uncharacterized protein</fullName>
    </submittedName>
</protein>
<keyword evidence="2" id="KW-1185">Reference proteome</keyword>
<evidence type="ECO:0000313" key="2">
    <source>
        <dbReference type="Proteomes" id="UP001469553"/>
    </source>
</evidence>
<dbReference type="EMBL" id="JAHRIP010014742">
    <property type="protein sequence ID" value="MEQ2285797.1"/>
    <property type="molecule type" value="Genomic_DNA"/>
</dbReference>
<reference evidence="1 2" key="1">
    <citation type="submission" date="2021-06" db="EMBL/GenBank/DDBJ databases">
        <authorList>
            <person name="Palmer J.M."/>
        </authorList>
    </citation>
    <scope>NUCLEOTIDE SEQUENCE [LARGE SCALE GENOMIC DNA]</scope>
    <source>
        <strain evidence="1 2">AS_MEX2019</strain>
        <tissue evidence="1">Muscle</tissue>
    </source>
</reference>
<sequence length="120" mass="13205">MPGHPLDVLHLLELAMVECGRAKTYLKNKPTSKDVQIVFPQDEDSELALHVVQLLMPPIKLSTDGPILHADIFFIGINLERGNKSTLGKIISKKKGKVIQKTAVTVNSNLPTLLKNIIDS</sequence>
<gene>
    <name evidence="1" type="ORF">AMECASPLE_035573</name>
</gene>
<accession>A0ABV0XWM5</accession>
<name>A0ABV0XWM5_9TELE</name>
<comment type="caution">
    <text evidence="1">The sequence shown here is derived from an EMBL/GenBank/DDBJ whole genome shotgun (WGS) entry which is preliminary data.</text>
</comment>
<dbReference type="Proteomes" id="UP001469553">
    <property type="component" value="Unassembled WGS sequence"/>
</dbReference>
<evidence type="ECO:0000313" key="1">
    <source>
        <dbReference type="EMBL" id="MEQ2285797.1"/>
    </source>
</evidence>
<organism evidence="1 2">
    <name type="scientific">Ameca splendens</name>
    <dbReference type="NCBI Taxonomy" id="208324"/>
    <lineage>
        <taxon>Eukaryota</taxon>
        <taxon>Metazoa</taxon>
        <taxon>Chordata</taxon>
        <taxon>Craniata</taxon>
        <taxon>Vertebrata</taxon>
        <taxon>Euteleostomi</taxon>
        <taxon>Actinopterygii</taxon>
        <taxon>Neopterygii</taxon>
        <taxon>Teleostei</taxon>
        <taxon>Neoteleostei</taxon>
        <taxon>Acanthomorphata</taxon>
        <taxon>Ovalentaria</taxon>
        <taxon>Atherinomorphae</taxon>
        <taxon>Cyprinodontiformes</taxon>
        <taxon>Goodeidae</taxon>
        <taxon>Ameca</taxon>
    </lineage>
</organism>
<proteinExistence type="predicted"/>